<feature type="non-terminal residue" evidence="5">
    <location>
        <position position="1"/>
    </location>
</feature>
<gene>
    <name evidence="5" type="ORF">C1SCF055_LOCUS42704</name>
</gene>
<feature type="region of interest" description="Disordered" evidence="3">
    <location>
        <begin position="780"/>
        <end position="800"/>
    </location>
</feature>
<evidence type="ECO:0000259" key="4">
    <source>
        <dbReference type="Pfam" id="PF25273"/>
    </source>
</evidence>
<evidence type="ECO:0000313" key="5">
    <source>
        <dbReference type="EMBL" id="CAI4018108.1"/>
    </source>
</evidence>
<organism evidence="5">
    <name type="scientific">Cladocopium goreaui</name>
    <dbReference type="NCBI Taxonomy" id="2562237"/>
    <lineage>
        <taxon>Eukaryota</taxon>
        <taxon>Sar</taxon>
        <taxon>Alveolata</taxon>
        <taxon>Dinophyceae</taxon>
        <taxon>Suessiales</taxon>
        <taxon>Symbiodiniaceae</taxon>
        <taxon>Cladocopium</taxon>
    </lineage>
</organism>
<dbReference type="SUPFAM" id="SSF53335">
    <property type="entry name" value="S-adenosyl-L-methionine-dependent methyltransferases"/>
    <property type="match status" value="1"/>
</dbReference>
<reference evidence="5" key="1">
    <citation type="submission" date="2022-10" db="EMBL/GenBank/DDBJ databases">
        <authorList>
            <person name="Chen Y."/>
            <person name="Dougan E. K."/>
            <person name="Chan C."/>
            <person name="Rhodes N."/>
            <person name="Thang M."/>
        </authorList>
    </citation>
    <scope>NUCLEOTIDE SEQUENCE</scope>
</reference>
<keyword evidence="2" id="KW-0808">Transferase</keyword>
<evidence type="ECO:0000256" key="3">
    <source>
        <dbReference type="SAM" id="MobiDB-lite"/>
    </source>
</evidence>
<dbReference type="Pfam" id="PF00145">
    <property type="entry name" value="DNA_methylase"/>
    <property type="match status" value="1"/>
</dbReference>
<accession>A0A9P1GNH6</accession>
<dbReference type="InterPro" id="IPR029063">
    <property type="entry name" value="SAM-dependent_MTases_sf"/>
</dbReference>
<feature type="domain" description="DUF7869" evidence="4">
    <location>
        <begin position="1019"/>
        <end position="1160"/>
    </location>
</feature>
<evidence type="ECO:0000256" key="1">
    <source>
        <dbReference type="ARBA" id="ARBA00022603"/>
    </source>
</evidence>
<dbReference type="EMBL" id="CAMXCT030006676">
    <property type="protein sequence ID" value="CAL4805420.1"/>
    <property type="molecule type" value="Genomic_DNA"/>
</dbReference>
<dbReference type="Proteomes" id="UP001152797">
    <property type="component" value="Unassembled WGS sequence"/>
</dbReference>
<feature type="region of interest" description="Disordered" evidence="3">
    <location>
        <begin position="1"/>
        <end position="28"/>
    </location>
</feature>
<protein>
    <recommendedName>
        <fullName evidence="4">DUF7869 domain-containing protein</fullName>
    </recommendedName>
</protein>
<sequence length="1464" mass="165375">MGKAAAKRPAAKGRARAKGKRRPSGEPKCPNCRKAYLTQLRAERLVALWAEAEGVKWQRQGQLKRWTLCLGCHKKRWPEETWPRSLQKAPEELVHHTVADAFANMSRTLKRLHISEELDSFSLTEGQLEAIRSTLAHLADPQVQDIGSTLAKGLKLYFEIEGENAGKEGMKLHLLQTLQPQIAEIRSLWREVKMGALHGPGLGWGVSVDPSRLFLVQSFDPFQRYWPGNSDLLCQSLASCVQEGSHEEIRTLLLQMQALLSTFGLNVQALWLTLALFLPAAASESCDGDVSQMLQKSAVAKGAITRLPLDEFEQLAQKLLDLKGACRNATEDCLPLLRVVRSTVWPRVNLLTGLDNEPEVNAFRADVALARLRGRCQNFPHAMGFINVWKSGTDESIEKLKNISSSYHPMRNNATFCQMLDEVNPTQRSIVTFVEEPLGRFISGYAQMEVSSPYSDYWSERSERSERSSAARGFLEQFFSDGLLRNGQVRSQLEFLAPHELGCAKKFDFIGKVEEPKAFSEFLASRQCEDADHEVQQQSQLGIKNETETWCALAQGDFRLVLWQRKAYQSDLFSSRNLDSWQAPRSFQNDWVVAGTSSGADTPYMALQMIFDAAGQSDRLVHLLASEIHPKKRQFLKDNFNVRQLTDSVLKQNNKDLIEKVSVYASGFPCTPYSSLGTLGRLQDPNAKQLLACVRRIKRCRPKICVLENVMGFLVVAEKVAKFIEANVPGRRYGAPISRKRLYLVMIENSVMREEVKQQDFTDYIKKKNELLLPSDHPAVSRDMEKRRQQRTAAASQKVPKGAKWVKRHRGWAKKKQVSVKKVNREKLFAKKYRKAATQITSHREMEVLHSMGGNAMALRAVLPCMLAAMSACDPEKLLVPHGCLGTLPWGGQAPPWAVPKHLSRKRWQIFNWTWGTSGACVGEVIEREQFSDPSLLDCGRTDVYRDVKRYCELSQQLLNHYLKTLQDRQTYWTARERAKTVGDLLVLNIDSYDKAKVTLPRWPFQRCPKRAIYDQVRRTSMTLTGCIVHGYGVFLYLVDEGFPTGASWTIEVAMRSIDRAFVIAQSKGRRFPAECWVQGDNACKEVRNSFTGRWASLLCQGGWFTGVAHHHMVVGHTHEDIDGIFSIVTSSLNSQHDLQTPRDVQRTLIQKMRPLFEKSGLQFDCELVDTSRDWCRLMPAGATLKNCYRARKGDGDGEETFCVPQSFTFMAREGMPGAGYGLDLDDHLPRRLRLEQGGNSKDVFCMVKATMADERLSQPPILVYPQCFLPATQGFFNRINDTNLLVTASLDQGRCEELSELAENIQKDFPHMQRGVAYLRSLMDGDRVGKPVDLPSAMGELAADAASDEVLQKIAAFFESVIQDGNFGEWVNKTDRKVLDEELSQEQLELPGVEVVLSSFRWVRCAYTHFENPSMHYLHALRIQHVTAQKQAPSPIDFLGAMKMAVNVEKRLAKGKVSNALRD</sequence>
<dbReference type="PANTHER" id="PTHR33153">
    <property type="entry name" value="MYND-TYPE DOMAIN-CONTAINING PROTEIN"/>
    <property type="match status" value="1"/>
</dbReference>
<reference evidence="6" key="2">
    <citation type="submission" date="2024-04" db="EMBL/GenBank/DDBJ databases">
        <authorList>
            <person name="Chen Y."/>
            <person name="Shah S."/>
            <person name="Dougan E. K."/>
            <person name="Thang M."/>
            <person name="Chan C."/>
        </authorList>
    </citation>
    <scope>NUCLEOTIDE SEQUENCE [LARGE SCALE GENOMIC DNA]</scope>
</reference>
<dbReference type="OrthoDB" id="10678792at2759"/>
<feature type="compositionally biased region" description="Basic residues" evidence="3">
    <location>
        <begin position="1"/>
        <end position="22"/>
    </location>
</feature>
<name>A0A9P1GNH6_9DINO</name>
<dbReference type="InterPro" id="IPR057191">
    <property type="entry name" value="DUF7869"/>
</dbReference>
<keyword evidence="1" id="KW-0489">Methyltransferase</keyword>
<keyword evidence="7" id="KW-1185">Reference proteome</keyword>
<evidence type="ECO:0000313" key="6">
    <source>
        <dbReference type="EMBL" id="CAL1171483.1"/>
    </source>
</evidence>
<dbReference type="GO" id="GO:0032259">
    <property type="term" value="P:methylation"/>
    <property type="evidence" value="ECO:0007669"/>
    <property type="project" value="UniProtKB-KW"/>
</dbReference>
<dbReference type="InterPro" id="IPR001525">
    <property type="entry name" value="C5_MeTfrase"/>
</dbReference>
<dbReference type="EMBL" id="CAMXCT020006676">
    <property type="protein sequence ID" value="CAL1171483.1"/>
    <property type="molecule type" value="Genomic_DNA"/>
</dbReference>
<dbReference type="EMBL" id="CAMXCT010006676">
    <property type="protein sequence ID" value="CAI4018108.1"/>
    <property type="molecule type" value="Genomic_DNA"/>
</dbReference>
<dbReference type="Pfam" id="PF25273">
    <property type="entry name" value="DUF7869"/>
    <property type="match status" value="1"/>
</dbReference>
<dbReference type="Gene3D" id="3.40.50.150">
    <property type="entry name" value="Vaccinia Virus protein VP39"/>
    <property type="match status" value="1"/>
</dbReference>
<comment type="caution">
    <text evidence="5">The sequence shown here is derived from an EMBL/GenBank/DDBJ whole genome shotgun (WGS) entry which is preliminary data.</text>
</comment>
<evidence type="ECO:0000313" key="7">
    <source>
        <dbReference type="Proteomes" id="UP001152797"/>
    </source>
</evidence>
<dbReference type="PANTHER" id="PTHR33153:SF3">
    <property type="entry name" value="TRAFFICKING PROTEIN PARTICLE COMPLEX SUBUNIT 11 DOMAIN-CONTAINING PROTEIN"/>
    <property type="match status" value="1"/>
</dbReference>
<proteinExistence type="predicted"/>
<evidence type="ECO:0000256" key="2">
    <source>
        <dbReference type="ARBA" id="ARBA00022679"/>
    </source>
</evidence>
<dbReference type="GO" id="GO:0008168">
    <property type="term" value="F:methyltransferase activity"/>
    <property type="evidence" value="ECO:0007669"/>
    <property type="project" value="UniProtKB-KW"/>
</dbReference>